<name>A0ABP8CK15_9ACTN</name>
<organism evidence="2 3">
    <name type="scientific">Actinomadura meridiana</name>
    <dbReference type="NCBI Taxonomy" id="559626"/>
    <lineage>
        <taxon>Bacteria</taxon>
        <taxon>Bacillati</taxon>
        <taxon>Actinomycetota</taxon>
        <taxon>Actinomycetes</taxon>
        <taxon>Streptosporangiales</taxon>
        <taxon>Thermomonosporaceae</taxon>
        <taxon>Actinomadura</taxon>
    </lineage>
</organism>
<keyword evidence="3" id="KW-1185">Reference proteome</keyword>
<feature type="compositionally biased region" description="Acidic residues" evidence="1">
    <location>
        <begin position="414"/>
        <end position="431"/>
    </location>
</feature>
<accession>A0ABP8CK15</accession>
<sequence>MTQLVDRLNDLAAAGERAVTFRSIGMQVDAVRQQMADVAAGPLAPVLAEAVVHAYEVSDATWMDVAATFPAGFARQRSLLAFTAAFESLLGSAVTVSALARPLNEALLDDFTNNITRLPLLAAAQLEGAVRLAVAKAVRPYRVWEILEEIPSDSPEDFLERLPRILGVALDCWAQSETNVSAAARELLQRLSVIEAADVDAMFELGCDHLRGALSATDIAEVGTTISKARSYFAAAEAAEETRDDAAIYLAVCDAVLGFVAHNASLVASAVERIEHVMERRHAWLRATHKPSWLQPRLAAEIAWSELLLQLKTAADLFSVEVWMDSWQALDAVLAAYRATRSIRPLTENDTVPGLIAFVEPAIDDGFLRREAFFSALRHAVTQPQDYPGPIFDTATATSILARIEARETHSDPCDGETNEVDGDDDSDTEPGAERLYRLAPTLLRTLGTTRSLKLAERLDDAGLVCVEGIAYDSDAARLQATDPLIVPLLDSLIAELSSHESFTGYIRQTFSVLITQTLLFLKSRADLTRTSIFGSGKKGDPPYDYRRKPDAGQRSPNEGDLQRDFHQWLQSGSLQGVVQVEPINVGMGRADVMVHFGSLRYLTEMKQEDADNSRSYLEGKYLAQAAEYTNTNAPFGQLLVLDLTSKTSSSGTMRVDELTWLASHRPQGATKDRYVVAGIVTGNRVTPSGYSR</sequence>
<dbReference type="RefSeq" id="WP_344904693.1">
    <property type="nucleotide sequence ID" value="NZ_BAABAS010000023.1"/>
</dbReference>
<protein>
    <recommendedName>
        <fullName evidence="4">Protein NO VEIN C-terminal domain-containing protein</fullName>
    </recommendedName>
</protein>
<reference evidence="3" key="1">
    <citation type="journal article" date="2019" name="Int. J. Syst. Evol. Microbiol.">
        <title>The Global Catalogue of Microorganisms (GCM) 10K type strain sequencing project: providing services to taxonomists for standard genome sequencing and annotation.</title>
        <authorList>
            <consortium name="The Broad Institute Genomics Platform"/>
            <consortium name="The Broad Institute Genome Sequencing Center for Infectious Disease"/>
            <person name="Wu L."/>
            <person name="Ma J."/>
        </authorList>
    </citation>
    <scope>NUCLEOTIDE SEQUENCE [LARGE SCALE GENOMIC DNA]</scope>
    <source>
        <strain evidence="3">JCM 17440</strain>
    </source>
</reference>
<feature type="region of interest" description="Disordered" evidence="1">
    <location>
        <begin position="408"/>
        <end position="431"/>
    </location>
</feature>
<gene>
    <name evidence="2" type="ORF">GCM10022254_64170</name>
</gene>
<feature type="compositionally biased region" description="Basic and acidic residues" evidence="1">
    <location>
        <begin position="538"/>
        <end position="552"/>
    </location>
</feature>
<dbReference type="EMBL" id="BAABAS010000023">
    <property type="protein sequence ID" value="GAA4240238.1"/>
    <property type="molecule type" value="Genomic_DNA"/>
</dbReference>
<proteinExistence type="predicted"/>
<evidence type="ECO:0000313" key="3">
    <source>
        <dbReference type="Proteomes" id="UP001501710"/>
    </source>
</evidence>
<comment type="caution">
    <text evidence="2">The sequence shown here is derived from an EMBL/GenBank/DDBJ whole genome shotgun (WGS) entry which is preliminary data.</text>
</comment>
<evidence type="ECO:0008006" key="4">
    <source>
        <dbReference type="Google" id="ProtNLM"/>
    </source>
</evidence>
<evidence type="ECO:0000256" key="1">
    <source>
        <dbReference type="SAM" id="MobiDB-lite"/>
    </source>
</evidence>
<feature type="region of interest" description="Disordered" evidence="1">
    <location>
        <begin position="538"/>
        <end position="561"/>
    </location>
</feature>
<dbReference type="Proteomes" id="UP001501710">
    <property type="component" value="Unassembled WGS sequence"/>
</dbReference>
<evidence type="ECO:0000313" key="2">
    <source>
        <dbReference type="EMBL" id="GAA4240238.1"/>
    </source>
</evidence>